<feature type="compositionally biased region" description="Polar residues" evidence="6">
    <location>
        <begin position="444"/>
        <end position="455"/>
    </location>
</feature>
<evidence type="ECO:0000256" key="5">
    <source>
        <dbReference type="SAM" id="Coils"/>
    </source>
</evidence>
<keyword evidence="4" id="KW-0539">Nucleus</keyword>
<feature type="compositionally biased region" description="Basic and acidic residues" evidence="6">
    <location>
        <begin position="246"/>
        <end position="255"/>
    </location>
</feature>
<dbReference type="EMBL" id="EQ962656">
    <property type="protein sequence ID" value="EED16566.1"/>
    <property type="molecule type" value="Genomic_DNA"/>
</dbReference>
<keyword evidence="2" id="KW-0238">DNA-binding</keyword>
<evidence type="ECO:0000256" key="2">
    <source>
        <dbReference type="ARBA" id="ARBA00023125"/>
    </source>
</evidence>
<dbReference type="AlphaFoldDB" id="B8MED9"/>
<dbReference type="SUPFAM" id="SSF57701">
    <property type="entry name" value="Zn2/Cys6 DNA-binding domain"/>
    <property type="match status" value="1"/>
</dbReference>
<dbReference type="GeneID" id="8106417"/>
<evidence type="ECO:0000313" key="9">
    <source>
        <dbReference type="Proteomes" id="UP000001745"/>
    </source>
</evidence>
<keyword evidence="9" id="KW-1185">Reference proteome</keyword>
<dbReference type="GO" id="GO:0000981">
    <property type="term" value="F:DNA-binding transcription factor activity, RNA polymerase II-specific"/>
    <property type="evidence" value="ECO:0007669"/>
    <property type="project" value="InterPro"/>
</dbReference>
<evidence type="ECO:0000256" key="3">
    <source>
        <dbReference type="ARBA" id="ARBA00023163"/>
    </source>
</evidence>
<evidence type="ECO:0000313" key="8">
    <source>
        <dbReference type="EMBL" id="EED16566.1"/>
    </source>
</evidence>
<feature type="compositionally biased region" description="Polar residues" evidence="6">
    <location>
        <begin position="466"/>
        <end position="480"/>
    </location>
</feature>
<feature type="region of interest" description="Disordered" evidence="6">
    <location>
        <begin position="1"/>
        <end position="129"/>
    </location>
</feature>
<dbReference type="PhylomeDB" id="B8MED9"/>
<protein>
    <recommendedName>
        <fullName evidence="7">Zn(2)-C6 fungal-type domain-containing protein</fullName>
    </recommendedName>
</protein>
<feature type="coiled-coil region" evidence="5">
    <location>
        <begin position="144"/>
        <end position="227"/>
    </location>
</feature>
<feature type="region of interest" description="Disordered" evidence="6">
    <location>
        <begin position="423"/>
        <end position="507"/>
    </location>
</feature>
<dbReference type="InParanoid" id="B8MED9"/>
<keyword evidence="5" id="KW-0175">Coiled coil</keyword>
<feature type="compositionally biased region" description="Basic and acidic residues" evidence="6">
    <location>
        <begin position="28"/>
        <end position="48"/>
    </location>
</feature>
<dbReference type="InterPro" id="IPR001138">
    <property type="entry name" value="Zn2Cys6_DnaBD"/>
</dbReference>
<dbReference type="Proteomes" id="UP000001745">
    <property type="component" value="Unassembled WGS sequence"/>
</dbReference>
<dbReference type="GO" id="GO:0003677">
    <property type="term" value="F:DNA binding"/>
    <property type="evidence" value="ECO:0007669"/>
    <property type="project" value="UniProtKB-KW"/>
</dbReference>
<dbReference type="CDD" id="cd00067">
    <property type="entry name" value="GAL4"/>
    <property type="match status" value="1"/>
</dbReference>
<dbReference type="GO" id="GO:0008270">
    <property type="term" value="F:zinc ion binding"/>
    <property type="evidence" value="ECO:0007669"/>
    <property type="project" value="InterPro"/>
</dbReference>
<evidence type="ECO:0000256" key="4">
    <source>
        <dbReference type="ARBA" id="ARBA00023242"/>
    </source>
</evidence>
<feature type="compositionally biased region" description="Basic residues" evidence="6">
    <location>
        <begin position="278"/>
        <end position="293"/>
    </location>
</feature>
<evidence type="ECO:0000256" key="6">
    <source>
        <dbReference type="SAM" id="MobiDB-lite"/>
    </source>
</evidence>
<feature type="compositionally biased region" description="Acidic residues" evidence="6">
    <location>
        <begin position="86"/>
        <end position="129"/>
    </location>
</feature>
<name>B8MED9_TALSN</name>
<dbReference type="InterPro" id="IPR036864">
    <property type="entry name" value="Zn2-C6_fun-type_DNA-bd_sf"/>
</dbReference>
<feature type="compositionally biased region" description="Acidic residues" evidence="6">
    <location>
        <begin position="256"/>
        <end position="265"/>
    </location>
</feature>
<sequence>MTVNTRKRTERDFGSNQAESSARKRSKRDNSTEESHDTTQYEQDEKWPYIDSDGDYELDPDYVSPHRNNTIAGYQALQPIGHSVDEQAEDGDNEDNADDASSDDGDYKDEPYEDEVDDNDEMGPLDEEVEEWKKAEVKKIVNNINSTEKRIRYLKTRKSNAEKRANDKAEEYTREWNARNKGRSELDKIEAAKRAAQDQVQNAEDDLMKARDRLANHQARKAAVEQNARQEYMEAVRTRRVRIPRTRKEERHYDPGDLDDGDDSLSDQIADQLAIETRKKRQKKKEHGKGKQRAIKDDSEEGENEGPKHNPKKDYARACRRCRLKKKRCVMNPENTACANCIQDAKRCRLTDHVTGKQIHVNELQETQVKLDSALNELARFRAMSKISIGLDNPLAGITGYGPPTQKRAMQNWARMNRGLEPLSPLSAQASGSGGTPGKRKSPTDGNDSESSQAVKRQKTVPPQPKNFSFQNQTQESYPTSRRRRRPGATLRRANVQTQQKTKREEAAEKLFQEAQQQRLLYLQAQQAEPQQEKVEQQQKATR</sequence>
<dbReference type="HOGENOM" id="CLU_501705_0_0_1"/>
<accession>B8MED9</accession>
<feature type="region of interest" description="Disordered" evidence="6">
    <location>
        <begin position="277"/>
        <end position="313"/>
    </location>
</feature>
<dbReference type="RefSeq" id="XP_002483800.1">
    <property type="nucleotide sequence ID" value="XM_002483755.1"/>
</dbReference>
<gene>
    <name evidence="8" type="ORF">TSTA_016440</name>
</gene>
<feature type="coiled-coil region" evidence="5">
    <location>
        <begin position="357"/>
        <end position="384"/>
    </location>
</feature>
<dbReference type="PROSITE" id="PS00463">
    <property type="entry name" value="ZN2_CY6_FUNGAL_1"/>
    <property type="match status" value="1"/>
</dbReference>
<dbReference type="Gene3D" id="4.10.240.10">
    <property type="entry name" value="Zn(2)-C6 fungal-type DNA-binding domain"/>
    <property type="match status" value="1"/>
</dbReference>
<reference evidence="9" key="1">
    <citation type="journal article" date="2015" name="Genome Announc.">
        <title>Genome sequence of the AIDS-associated pathogen Penicillium marneffei (ATCC18224) and its near taxonomic relative Talaromyces stipitatus (ATCC10500).</title>
        <authorList>
            <person name="Nierman W.C."/>
            <person name="Fedorova-Abrams N.D."/>
            <person name="Andrianopoulos A."/>
        </authorList>
    </citation>
    <scope>NUCLEOTIDE SEQUENCE [LARGE SCALE GENOMIC DNA]</scope>
    <source>
        <strain evidence="9">ATCC 10500 / CBS 375.48 / QM 6759 / NRRL 1006</strain>
    </source>
</reference>
<feature type="domain" description="Zn(2)-C6 fungal-type" evidence="7">
    <location>
        <begin position="318"/>
        <end position="348"/>
    </location>
</feature>
<keyword evidence="1" id="KW-0805">Transcription regulation</keyword>
<keyword evidence="3" id="KW-0804">Transcription</keyword>
<dbReference type="OrthoDB" id="4137815at2759"/>
<organism evidence="8 9">
    <name type="scientific">Talaromyces stipitatus (strain ATCC 10500 / CBS 375.48 / QM 6759 / NRRL 1006)</name>
    <name type="common">Penicillium stipitatum</name>
    <dbReference type="NCBI Taxonomy" id="441959"/>
    <lineage>
        <taxon>Eukaryota</taxon>
        <taxon>Fungi</taxon>
        <taxon>Dikarya</taxon>
        <taxon>Ascomycota</taxon>
        <taxon>Pezizomycotina</taxon>
        <taxon>Eurotiomycetes</taxon>
        <taxon>Eurotiomycetidae</taxon>
        <taxon>Eurotiales</taxon>
        <taxon>Trichocomaceae</taxon>
        <taxon>Talaromyces</taxon>
        <taxon>Talaromyces sect. Talaromyces</taxon>
    </lineage>
</organism>
<dbReference type="VEuPathDB" id="FungiDB:TSTA_016440"/>
<proteinExistence type="predicted"/>
<feature type="region of interest" description="Disordered" evidence="6">
    <location>
        <begin position="243"/>
        <end position="265"/>
    </location>
</feature>
<evidence type="ECO:0000256" key="1">
    <source>
        <dbReference type="ARBA" id="ARBA00023015"/>
    </source>
</evidence>
<evidence type="ECO:0000259" key="7">
    <source>
        <dbReference type="PROSITE" id="PS00463"/>
    </source>
</evidence>
<dbReference type="SMART" id="SM00066">
    <property type="entry name" value="GAL4"/>
    <property type="match status" value="1"/>
</dbReference>